<organism evidence="1 2">
    <name type="scientific">Mesorhizobium qingshengii</name>
    <dbReference type="NCBI Taxonomy" id="1165689"/>
    <lineage>
        <taxon>Bacteria</taxon>
        <taxon>Pseudomonadati</taxon>
        <taxon>Pseudomonadota</taxon>
        <taxon>Alphaproteobacteria</taxon>
        <taxon>Hyphomicrobiales</taxon>
        <taxon>Phyllobacteriaceae</taxon>
        <taxon>Mesorhizobium</taxon>
    </lineage>
</organism>
<dbReference type="RefSeq" id="WP_091581340.1">
    <property type="nucleotide sequence ID" value="NZ_FMXM01000013.1"/>
</dbReference>
<dbReference type="Proteomes" id="UP000198588">
    <property type="component" value="Unassembled WGS sequence"/>
</dbReference>
<name>A0A1G5Z3S7_9HYPH</name>
<protein>
    <submittedName>
        <fullName evidence="1">Uncharacterized protein</fullName>
    </submittedName>
</protein>
<evidence type="ECO:0000313" key="2">
    <source>
        <dbReference type="Proteomes" id="UP000198588"/>
    </source>
</evidence>
<reference evidence="1 2" key="1">
    <citation type="submission" date="2016-10" db="EMBL/GenBank/DDBJ databases">
        <authorList>
            <person name="de Groot N.N."/>
        </authorList>
    </citation>
    <scope>NUCLEOTIDE SEQUENCE [LARGE SCALE GENOMIC DNA]</scope>
    <source>
        <strain evidence="1 2">CGMCC 1.12097</strain>
    </source>
</reference>
<sequence>MTKIRTGLAHIAEREVTWKPILSAPFDCDLKVAVLDEGEHALAFPCIKAREGWKDAVTGIVLDIHPTHWCEWPTDL</sequence>
<dbReference type="EMBL" id="FMXM01000013">
    <property type="protein sequence ID" value="SDA89073.1"/>
    <property type="molecule type" value="Genomic_DNA"/>
</dbReference>
<gene>
    <name evidence="1" type="ORF">SAMN02927914_04117</name>
</gene>
<accession>A0A1G5Z3S7</accession>
<dbReference type="AlphaFoldDB" id="A0A1G5Z3S7"/>
<dbReference type="OrthoDB" id="9806245at2"/>
<evidence type="ECO:0000313" key="1">
    <source>
        <dbReference type="EMBL" id="SDA89073.1"/>
    </source>
</evidence>
<proteinExistence type="predicted"/>